<proteinExistence type="predicted"/>
<dbReference type="EMBL" id="VSSQ01138721">
    <property type="protein sequence ID" value="MPN61720.1"/>
    <property type="molecule type" value="Genomic_DNA"/>
</dbReference>
<gene>
    <name evidence="1" type="ORF">SDC9_209462</name>
</gene>
<organism evidence="1">
    <name type="scientific">bioreactor metagenome</name>
    <dbReference type="NCBI Taxonomy" id="1076179"/>
    <lineage>
        <taxon>unclassified sequences</taxon>
        <taxon>metagenomes</taxon>
        <taxon>ecological metagenomes</taxon>
    </lineage>
</organism>
<dbReference type="AlphaFoldDB" id="A0A645JF56"/>
<accession>A0A645JF56</accession>
<evidence type="ECO:0000313" key="1">
    <source>
        <dbReference type="EMBL" id="MPN61720.1"/>
    </source>
</evidence>
<reference evidence="1" key="1">
    <citation type="submission" date="2019-08" db="EMBL/GenBank/DDBJ databases">
        <authorList>
            <person name="Kucharzyk K."/>
            <person name="Murdoch R.W."/>
            <person name="Higgins S."/>
            <person name="Loffler F."/>
        </authorList>
    </citation>
    <scope>NUCLEOTIDE SEQUENCE</scope>
</reference>
<protein>
    <submittedName>
        <fullName evidence="1">Uncharacterized protein</fullName>
    </submittedName>
</protein>
<name>A0A645JF56_9ZZZZ</name>
<comment type="caution">
    <text evidence="1">The sequence shown here is derived from an EMBL/GenBank/DDBJ whole genome shotgun (WGS) entry which is preliminary data.</text>
</comment>
<sequence>MLLRIENKIPVRIPILPRICKRAPRMRPEFAQERVISRELPVAVKAHDTPHLPVGRGMIFPLRFAKYPAGTKRHPPVLVCLEQELHAAHGLLQLRE</sequence>